<feature type="transmembrane region" description="Helical" evidence="2">
    <location>
        <begin position="295"/>
        <end position="315"/>
    </location>
</feature>
<keyword evidence="2" id="KW-0812">Transmembrane</keyword>
<evidence type="ECO:0000313" key="4">
    <source>
        <dbReference type="EMBL" id="KAB1435860.1"/>
    </source>
</evidence>
<feature type="transmembrane region" description="Helical" evidence="2">
    <location>
        <begin position="6"/>
        <end position="24"/>
    </location>
</feature>
<dbReference type="PANTHER" id="PTHR34978:SF3">
    <property type="entry name" value="SLR0241 PROTEIN"/>
    <property type="match status" value="1"/>
</dbReference>
<dbReference type="RefSeq" id="WP_151147507.1">
    <property type="nucleotide sequence ID" value="NZ_WAGX01000007.1"/>
</dbReference>
<feature type="transmembrane region" description="Helical" evidence="2">
    <location>
        <begin position="101"/>
        <end position="121"/>
    </location>
</feature>
<dbReference type="AlphaFoldDB" id="A0A7V7QID0"/>
<organism evidence="4 5">
    <name type="scientific">Candidatus Galacturonatibacter soehngenii</name>
    <dbReference type="NCBI Taxonomy" id="2307010"/>
    <lineage>
        <taxon>Bacteria</taxon>
        <taxon>Bacillati</taxon>
        <taxon>Bacillota</taxon>
        <taxon>Clostridia</taxon>
        <taxon>Lachnospirales</taxon>
        <taxon>Lachnospiraceae</taxon>
        <taxon>Candidatus Galacturonatibacter</taxon>
    </lineage>
</organism>
<comment type="caution">
    <text evidence="4">The sequence shown here is derived from an EMBL/GenBank/DDBJ whole genome shotgun (WGS) entry which is preliminary data.</text>
</comment>
<reference evidence="4 5" key="2">
    <citation type="submission" date="2020-02" db="EMBL/GenBank/DDBJ databases">
        <title>Candidatus Galacturonibacter soehngenii shows hetero-acetogenic catabolism of galacturonic acid but lacks a canonical carbon monoxide dehydrogenase/acetyl-CoA synthase complex.</title>
        <authorList>
            <person name="Diender M."/>
            <person name="Stouten G.R."/>
            <person name="Petersen J.F."/>
            <person name="Nielsen P.H."/>
            <person name="Dueholm M.S."/>
            <person name="Pronk J.T."/>
            <person name="Van Loosdrecht M.C.M."/>
        </authorList>
    </citation>
    <scope>NUCLEOTIDE SEQUENCE [LARGE SCALE GENOMIC DNA]</scope>
    <source>
        <strain evidence="4">GalUA</strain>
    </source>
</reference>
<accession>A0A7V7QID0</accession>
<keyword evidence="2" id="KW-1133">Transmembrane helix</keyword>
<evidence type="ECO:0000256" key="2">
    <source>
        <dbReference type="SAM" id="Phobius"/>
    </source>
</evidence>
<evidence type="ECO:0000256" key="1">
    <source>
        <dbReference type="SAM" id="MobiDB-lite"/>
    </source>
</evidence>
<reference evidence="4 5" key="1">
    <citation type="submission" date="2019-09" db="EMBL/GenBank/DDBJ databases">
        <authorList>
            <person name="Valk L.C."/>
        </authorList>
    </citation>
    <scope>NUCLEOTIDE SEQUENCE [LARGE SCALE GENOMIC DNA]</scope>
    <source>
        <strain evidence="4">GalUA</strain>
    </source>
</reference>
<dbReference type="Proteomes" id="UP000461768">
    <property type="component" value="Unassembled WGS sequence"/>
</dbReference>
<feature type="domain" description="Peptidase M56" evidence="3">
    <location>
        <begin position="3"/>
        <end position="288"/>
    </location>
</feature>
<keyword evidence="5" id="KW-1185">Reference proteome</keyword>
<proteinExistence type="predicted"/>
<protein>
    <submittedName>
        <fullName evidence="4">M56 family metallopeptidase</fullName>
    </submittedName>
</protein>
<dbReference type="Pfam" id="PF05569">
    <property type="entry name" value="Peptidase_M56"/>
    <property type="match status" value="1"/>
</dbReference>
<keyword evidence="2" id="KW-0472">Membrane</keyword>
<evidence type="ECO:0000313" key="5">
    <source>
        <dbReference type="Proteomes" id="UP000461768"/>
    </source>
</evidence>
<feature type="region of interest" description="Disordered" evidence="1">
    <location>
        <begin position="454"/>
        <end position="473"/>
    </location>
</feature>
<name>A0A7V7QID0_9FIRM</name>
<dbReference type="InterPro" id="IPR008756">
    <property type="entry name" value="Peptidase_M56"/>
</dbReference>
<dbReference type="InterPro" id="IPR052173">
    <property type="entry name" value="Beta-lactam_resp_regulator"/>
</dbReference>
<dbReference type="OrthoDB" id="9804799at2"/>
<gene>
    <name evidence="4" type="ORF">F7O84_15910</name>
</gene>
<dbReference type="PANTHER" id="PTHR34978">
    <property type="entry name" value="POSSIBLE SENSOR-TRANSDUCER PROTEIN BLAR"/>
    <property type="match status" value="1"/>
</dbReference>
<sequence>MSLLNMSFSATVLILVILLIRALLLHKLPKRTFLALWYVTLFRLLIPFKISSPFSIYTVINLLKGSVFESNLSFTEIPVIPNDTKITQTFTPLPKENVTTLSTFMLIWVIGFFVCTLFFLVTHLRCRREYKTALPIDNNFIRVWQQVHPLKRRVQIRQSDRITTPLTYGVFNPIILLPKQTDGADETRLHYILTHEFVHIKRFDTLTKLLMAAALSVHWFNPFVWLMFVLLNRDIELSCDEAVVRHFGQNMKSAYALTLIGLEEERVFSFSPLINNFNKNAIEERIVSIMKAKKTSLIGILIALVIVIGTVIVFATNAPNTDEAIPQTTYVSNSTETAGKDFTEYADYGLSYDIQTNKLTYNGKFVRYFEDFYPLGDGAFSGIDFFDKDGTVDVRAIRDLTPIKNSDGSINPAGKLTGLEQSSQNDFEARDISALLNPAQAEAIAGEEITDNAIDTTDSTQDGNVPVTSSSEGMMTPDELAKLYSVYEPFGLTYDKEKDCFYYEGKLVQTFIDILSSNGESLESGKFSGSIRQHGFHEKGEVNIKAVRDYTKLNKDGEGKLVGIEVVE</sequence>
<evidence type="ECO:0000259" key="3">
    <source>
        <dbReference type="Pfam" id="PF05569"/>
    </source>
</evidence>
<dbReference type="CDD" id="cd07341">
    <property type="entry name" value="M56_BlaR1_MecR1_like"/>
    <property type="match status" value="1"/>
</dbReference>
<dbReference type="EMBL" id="WAGX01000007">
    <property type="protein sequence ID" value="KAB1435860.1"/>
    <property type="molecule type" value="Genomic_DNA"/>
</dbReference>
<feature type="transmembrane region" description="Helical" evidence="2">
    <location>
        <begin position="36"/>
        <end position="60"/>
    </location>
</feature>